<dbReference type="PANTHER" id="PTHR30006">
    <property type="entry name" value="THIAMINE-BINDING PERIPLASMIC PROTEIN-RELATED"/>
    <property type="match status" value="1"/>
</dbReference>
<dbReference type="Pfam" id="PF01547">
    <property type="entry name" value="SBP_bac_1"/>
    <property type="match status" value="1"/>
</dbReference>
<comment type="caution">
    <text evidence="4">The sequence shown here is derived from an EMBL/GenBank/DDBJ whole genome shotgun (WGS) entry which is preliminary data.</text>
</comment>
<dbReference type="GO" id="GO:0046872">
    <property type="term" value="F:metal ion binding"/>
    <property type="evidence" value="ECO:0007669"/>
    <property type="project" value="UniProtKB-KW"/>
</dbReference>
<dbReference type="EMBL" id="BSNX01000007">
    <property type="protein sequence ID" value="GLQ71604.1"/>
    <property type="molecule type" value="Genomic_DNA"/>
</dbReference>
<dbReference type="PIRSF" id="PIRSF002825">
    <property type="entry name" value="CfbpA"/>
    <property type="match status" value="1"/>
</dbReference>
<feature type="binding site" evidence="3">
    <location>
        <position position="269"/>
    </location>
    <ligand>
        <name>Fe cation</name>
        <dbReference type="ChEBI" id="CHEBI:24875"/>
    </ligand>
</feature>
<proteinExistence type="inferred from homology"/>
<dbReference type="GO" id="GO:0030288">
    <property type="term" value="C:outer membrane-bounded periplasmic space"/>
    <property type="evidence" value="ECO:0007669"/>
    <property type="project" value="TreeGrafter"/>
</dbReference>
<gene>
    <name evidence="4" type="ORF">GCM10007932_09640</name>
</gene>
<name>A0AAV5NLW9_9VIBR</name>
<evidence type="ECO:0000256" key="2">
    <source>
        <dbReference type="ARBA" id="ARBA00022729"/>
    </source>
</evidence>
<dbReference type="Gene3D" id="3.40.190.10">
    <property type="entry name" value="Periplasmic binding protein-like II"/>
    <property type="match status" value="2"/>
</dbReference>
<organism evidence="4 5">
    <name type="scientific">Vibrio penaeicida</name>
    <dbReference type="NCBI Taxonomy" id="104609"/>
    <lineage>
        <taxon>Bacteria</taxon>
        <taxon>Pseudomonadati</taxon>
        <taxon>Pseudomonadota</taxon>
        <taxon>Gammaproteobacteria</taxon>
        <taxon>Vibrionales</taxon>
        <taxon>Vibrionaceae</taxon>
        <taxon>Vibrio</taxon>
    </lineage>
</organism>
<evidence type="ECO:0000313" key="5">
    <source>
        <dbReference type="Proteomes" id="UP001156690"/>
    </source>
</evidence>
<comment type="similarity">
    <text evidence="1">Belongs to the bacterial solute-binding protein 1 family.</text>
</comment>
<dbReference type="InterPro" id="IPR006059">
    <property type="entry name" value="SBP"/>
</dbReference>
<feature type="binding site" evidence="3">
    <location>
        <position position="270"/>
    </location>
    <ligand>
        <name>Fe cation</name>
        <dbReference type="ChEBI" id="CHEBI:24875"/>
    </ligand>
</feature>
<dbReference type="SUPFAM" id="SSF53850">
    <property type="entry name" value="Periplasmic binding protein-like II"/>
    <property type="match status" value="1"/>
</dbReference>
<dbReference type="PANTHER" id="PTHR30006:SF15">
    <property type="entry name" value="IRON-UTILIZATION PERIPLASMIC PROTEIN"/>
    <property type="match status" value="1"/>
</dbReference>
<evidence type="ECO:0000256" key="1">
    <source>
        <dbReference type="ARBA" id="ARBA00008520"/>
    </source>
</evidence>
<accession>A0AAV5NLW9</accession>
<keyword evidence="3" id="KW-0408">Iron</keyword>
<evidence type="ECO:0000313" key="4">
    <source>
        <dbReference type="EMBL" id="GLQ71604.1"/>
    </source>
</evidence>
<keyword evidence="3" id="KW-0479">Metal-binding</keyword>
<dbReference type="CDD" id="cd13542">
    <property type="entry name" value="PBP2_FutA1_ilke"/>
    <property type="match status" value="1"/>
</dbReference>
<dbReference type="AlphaFoldDB" id="A0AAV5NLW9"/>
<sequence length="387" mass="43204">MSLPKLMINLSEMTGFFDLDTEWTIVNEIRLNIIRRLINIIIMLSQRTNTMKKLLTLSAIACGVVAPSAMAAEEVNVYSYRQPFLVEPMFKEFTKETGIKVNVKFAKKGLAEKLAQEGEYSPADVILTVDISRLAELSKKGLVQSVNSDVIEANIPAQYQDNNNEWFGITTRTRNVYSSRERVGKLGEDFTYEDLAKPQFKGKICTRSGKHPYNVSLISSMIAHKGEAATKTWLEGVKANLARKPQGNDRAQVKAIKEGLCDVSLGNSYYLGKMVNNKDQLAWAEAVYINFPNQKAAGTHVNISGMAMAKHSPNKANAKKLMEFLTENKAQAMYAEVNFEYPVKEGVKRSELVASWGDFKADTISLEEIAGNHSKAIKLLDEVKFDL</sequence>
<reference evidence="5" key="1">
    <citation type="journal article" date="2019" name="Int. J. Syst. Evol. Microbiol.">
        <title>The Global Catalogue of Microorganisms (GCM) 10K type strain sequencing project: providing services to taxonomists for standard genome sequencing and annotation.</title>
        <authorList>
            <consortium name="The Broad Institute Genomics Platform"/>
            <consortium name="The Broad Institute Genome Sequencing Center for Infectious Disease"/>
            <person name="Wu L."/>
            <person name="Ma J."/>
        </authorList>
    </citation>
    <scope>NUCLEOTIDE SEQUENCE [LARGE SCALE GENOMIC DNA]</scope>
    <source>
        <strain evidence="5">NBRC 15640</strain>
    </source>
</reference>
<dbReference type="Proteomes" id="UP001156690">
    <property type="component" value="Unassembled WGS sequence"/>
</dbReference>
<keyword evidence="2" id="KW-0732">Signal</keyword>
<dbReference type="InterPro" id="IPR026045">
    <property type="entry name" value="Ferric-bd"/>
</dbReference>
<protein>
    <submittedName>
        <fullName evidence="4">Iron ABC transporter substrate-binding protein</fullName>
    </submittedName>
</protein>
<keyword evidence="5" id="KW-1185">Reference proteome</keyword>
<evidence type="ECO:0000256" key="3">
    <source>
        <dbReference type="PIRSR" id="PIRSR002825-1"/>
    </source>
</evidence>